<protein>
    <recommendedName>
        <fullName evidence="4">Phage protein</fullName>
    </recommendedName>
</protein>
<organism evidence="2 3">
    <name type="scientific">Gemella bergeri ATCC 700627</name>
    <dbReference type="NCBI Taxonomy" id="1321820"/>
    <lineage>
        <taxon>Bacteria</taxon>
        <taxon>Bacillati</taxon>
        <taxon>Bacillota</taxon>
        <taxon>Bacilli</taxon>
        <taxon>Bacillales</taxon>
        <taxon>Gemellaceae</taxon>
        <taxon>Gemella</taxon>
    </lineage>
</organism>
<gene>
    <name evidence="2" type="ORF">HMPREF1983_00929</name>
</gene>
<dbReference type="RefSeq" id="WP_021753585.1">
    <property type="nucleotide sequence ID" value="NZ_KI271873.1"/>
</dbReference>
<dbReference type="HOGENOM" id="CLU_176168_0_0_9"/>
<dbReference type="PATRIC" id="fig|1321820.3.peg.903"/>
<sequence length="77" mass="8738">MSRKFVLNSRGVAELMRSQEMIEILKEKAKTVQEKAGQGYETNVFVGKNRANVSVKTKTRKAARDNNKNNTLLKALR</sequence>
<feature type="compositionally biased region" description="Polar residues" evidence="1">
    <location>
        <begin position="68"/>
        <end position="77"/>
    </location>
</feature>
<reference evidence="2 3" key="1">
    <citation type="submission" date="2013-08" db="EMBL/GenBank/DDBJ databases">
        <authorList>
            <person name="Weinstock G."/>
            <person name="Sodergren E."/>
            <person name="Wylie T."/>
            <person name="Fulton L."/>
            <person name="Fulton R."/>
            <person name="Fronick C."/>
            <person name="O'Laughlin M."/>
            <person name="Godfrey J."/>
            <person name="Miner T."/>
            <person name="Herter B."/>
            <person name="Appelbaum E."/>
            <person name="Cordes M."/>
            <person name="Lek S."/>
            <person name="Wollam A."/>
            <person name="Pepin K.H."/>
            <person name="Palsikar V.B."/>
            <person name="Mitreva M."/>
            <person name="Wilson R.K."/>
        </authorList>
    </citation>
    <scope>NUCLEOTIDE SEQUENCE [LARGE SCALE GENOMIC DNA]</scope>
    <source>
        <strain evidence="2 3">ATCC 700627</strain>
    </source>
</reference>
<keyword evidence="3" id="KW-1185">Reference proteome</keyword>
<evidence type="ECO:0000313" key="3">
    <source>
        <dbReference type="Proteomes" id="UP000016637"/>
    </source>
</evidence>
<evidence type="ECO:0008006" key="4">
    <source>
        <dbReference type="Google" id="ProtNLM"/>
    </source>
</evidence>
<comment type="caution">
    <text evidence="2">The sequence shown here is derived from an EMBL/GenBank/DDBJ whole genome shotgun (WGS) entry which is preliminary data.</text>
</comment>
<name>U2QMT8_9BACL</name>
<dbReference type="AlphaFoldDB" id="U2QMT8"/>
<evidence type="ECO:0000256" key="1">
    <source>
        <dbReference type="SAM" id="MobiDB-lite"/>
    </source>
</evidence>
<feature type="region of interest" description="Disordered" evidence="1">
    <location>
        <begin position="55"/>
        <end position="77"/>
    </location>
</feature>
<dbReference type="Proteomes" id="UP000016637">
    <property type="component" value="Unassembled WGS sequence"/>
</dbReference>
<dbReference type="eggNOG" id="ENOG5033D01">
    <property type="taxonomic scope" value="Bacteria"/>
</dbReference>
<dbReference type="EMBL" id="AWVP01000059">
    <property type="protein sequence ID" value="ERK57826.1"/>
    <property type="molecule type" value="Genomic_DNA"/>
</dbReference>
<proteinExistence type="predicted"/>
<evidence type="ECO:0000313" key="2">
    <source>
        <dbReference type="EMBL" id="ERK57826.1"/>
    </source>
</evidence>
<accession>U2QMT8</accession>